<dbReference type="KEGG" id="qsa:O6P43_030514"/>
<gene>
    <name evidence="1" type="ORF">O6P43_030514</name>
</gene>
<sequence>MISSWSSLDLVAKITPKGEMHIFSPSAVTNSYKLRSQLCRLLTVLLMAVAVEQAWGLCCSFLCLSRFYVMLACLMISIYQCMKPNSLFNRKLKCWTAERKEQFSLILFLSVIK</sequence>
<protein>
    <submittedName>
        <fullName evidence="1">Uncharacterized protein</fullName>
    </submittedName>
</protein>
<keyword evidence="2" id="KW-1185">Reference proteome</keyword>
<reference evidence="1" key="1">
    <citation type="journal article" date="2023" name="Science">
        <title>Elucidation of the pathway for biosynthesis of saponin adjuvants from the soapbark tree.</title>
        <authorList>
            <person name="Reed J."/>
            <person name="Orme A."/>
            <person name="El-Demerdash A."/>
            <person name="Owen C."/>
            <person name="Martin L.B.B."/>
            <person name="Misra R.C."/>
            <person name="Kikuchi S."/>
            <person name="Rejzek M."/>
            <person name="Martin A.C."/>
            <person name="Harkess A."/>
            <person name="Leebens-Mack J."/>
            <person name="Louveau T."/>
            <person name="Stephenson M.J."/>
            <person name="Osbourn A."/>
        </authorList>
    </citation>
    <scope>NUCLEOTIDE SEQUENCE</scope>
    <source>
        <strain evidence="1">S10</strain>
    </source>
</reference>
<organism evidence="1 2">
    <name type="scientific">Quillaja saponaria</name>
    <name type="common">Soap bark tree</name>
    <dbReference type="NCBI Taxonomy" id="32244"/>
    <lineage>
        <taxon>Eukaryota</taxon>
        <taxon>Viridiplantae</taxon>
        <taxon>Streptophyta</taxon>
        <taxon>Embryophyta</taxon>
        <taxon>Tracheophyta</taxon>
        <taxon>Spermatophyta</taxon>
        <taxon>Magnoliopsida</taxon>
        <taxon>eudicotyledons</taxon>
        <taxon>Gunneridae</taxon>
        <taxon>Pentapetalae</taxon>
        <taxon>rosids</taxon>
        <taxon>fabids</taxon>
        <taxon>Fabales</taxon>
        <taxon>Quillajaceae</taxon>
        <taxon>Quillaja</taxon>
    </lineage>
</organism>
<dbReference type="AlphaFoldDB" id="A0AAD7KTD6"/>
<dbReference type="Proteomes" id="UP001163823">
    <property type="component" value="Chromosome 13"/>
</dbReference>
<comment type="caution">
    <text evidence="1">The sequence shown here is derived from an EMBL/GenBank/DDBJ whole genome shotgun (WGS) entry which is preliminary data.</text>
</comment>
<dbReference type="EMBL" id="JARAOO010000013">
    <property type="protein sequence ID" value="KAJ7945455.1"/>
    <property type="molecule type" value="Genomic_DNA"/>
</dbReference>
<proteinExistence type="predicted"/>
<evidence type="ECO:0000313" key="2">
    <source>
        <dbReference type="Proteomes" id="UP001163823"/>
    </source>
</evidence>
<accession>A0AAD7KTD6</accession>
<evidence type="ECO:0000313" key="1">
    <source>
        <dbReference type="EMBL" id="KAJ7945455.1"/>
    </source>
</evidence>
<name>A0AAD7KTD6_QUISA</name>